<reference evidence="1" key="1">
    <citation type="submission" date="2022-05" db="EMBL/GenBank/DDBJ databases">
        <title>Comparative genomics of Staphylococcus equorum isolates.</title>
        <authorList>
            <person name="Luelf R.H."/>
        </authorList>
    </citation>
    <scope>NUCLEOTIDE SEQUENCE</scope>
    <source>
        <strain evidence="1">TMW 2.2497</strain>
    </source>
</reference>
<dbReference type="AlphaFoldDB" id="A0A9X4QXE0"/>
<name>A0A9X4QXE0_9STAP</name>
<evidence type="ECO:0000313" key="1">
    <source>
        <dbReference type="EMBL" id="MDG0844630.1"/>
    </source>
</evidence>
<evidence type="ECO:0000313" key="2">
    <source>
        <dbReference type="Proteomes" id="UP001152422"/>
    </source>
</evidence>
<keyword evidence="2" id="KW-1185">Reference proteome</keyword>
<proteinExistence type="predicted"/>
<comment type="caution">
    <text evidence="1">The sequence shown here is derived from an EMBL/GenBank/DDBJ whole genome shotgun (WGS) entry which is preliminary data.</text>
</comment>
<gene>
    <name evidence="1" type="ORF">M4L89_00050</name>
</gene>
<accession>A0A9X4QXE0</accession>
<organism evidence="1 2">
    <name type="scientific">Staphylococcus equorum</name>
    <dbReference type="NCBI Taxonomy" id="246432"/>
    <lineage>
        <taxon>Bacteria</taxon>
        <taxon>Bacillati</taxon>
        <taxon>Bacillota</taxon>
        <taxon>Bacilli</taxon>
        <taxon>Bacillales</taxon>
        <taxon>Staphylococcaceae</taxon>
        <taxon>Staphylococcus</taxon>
    </lineage>
</organism>
<protein>
    <submittedName>
        <fullName evidence="1">Uncharacterized protein</fullName>
    </submittedName>
</protein>
<sequence length="74" mass="8541">MDKYVVHNHLSYTRNQNLFASVTTAGRTYNVINFNPFDGDSIELILSDRSRVVVSYNSIGYINSSDKKPHYPWI</sequence>
<dbReference type="Proteomes" id="UP001152422">
    <property type="component" value="Unassembled WGS sequence"/>
</dbReference>
<dbReference type="EMBL" id="JAMBQA010000001">
    <property type="protein sequence ID" value="MDG0844630.1"/>
    <property type="molecule type" value="Genomic_DNA"/>
</dbReference>
<dbReference type="RefSeq" id="WP_277582648.1">
    <property type="nucleotide sequence ID" value="NZ_JAMBPY010000001.1"/>
</dbReference>